<organism evidence="1 2">
    <name type="scientific">Parenemella sanctibonifatiensis</name>
    <dbReference type="NCBI Taxonomy" id="2016505"/>
    <lineage>
        <taxon>Bacteria</taxon>
        <taxon>Bacillati</taxon>
        <taxon>Actinomycetota</taxon>
        <taxon>Actinomycetes</taxon>
        <taxon>Propionibacteriales</taxon>
        <taxon>Propionibacteriaceae</taxon>
        <taxon>Parenemella</taxon>
    </lineage>
</organism>
<evidence type="ECO:0000313" key="2">
    <source>
        <dbReference type="Proteomes" id="UP000216533"/>
    </source>
</evidence>
<name>A0A255EI21_9ACTN</name>
<accession>A0A255EI21</accession>
<dbReference type="AlphaFoldDB" id="A0A255EI21"/>
<evidence type="ECO:0008006" key="3">
    <source>
        <dbReference type="Google" id="ProtNLM"/>
    </source>
</evidence>
<protein>
    <recommendedName>
        <fullName evidence="3">Neutral/alkaline non-lysosomal ceramidase N-terminal domain-containing protein</fullName>
    </recommendedName>
</protein>
<proteinExistence type="predicted"/>
<sequence length="421" mass="46510">MFGVAREIITPPAPMRLACTGDFDSIYRDVHDEVYVRTLVLRRGEHTVVWVSFDLLFHDRALNRDIQAYAQQRHGIDPELVIVAAVHNHNAPAVESYNPGRGEPAYESLLRERVMSSLDRAIAQLQPGDVSLARGDIDLNVNRRVVTDEGVTMAPNHEAARDTEMTVLQVRDGSGLLRVAMVTYACHPVFYPDRQVLTSEFPGRLCQLLEARHYGCTPMYFQGAAGDARPVATIVGDHFEPRDFGVVDAFAQDLADRVDALLEAPSEPIELAPRGIEFTVELPLDVRDRAEFEAQAANTALGAGHPNVTCGRIMAEHYDSQAHALPLHCSLVELAPGMVLATMGGEPCNDLKEIVREQVGGEVWFIGYTDCCAYIVSDRMVREGGYEAYSFWSFGNLGPFSPGVDDRVRAGFGQAWQQLGR</sequence>
<dbReference type="Proteomes" id="UP000216533">
    <property type="component" value="Unassembled WGS sequence"/>
</dbReference>
<gene>
    <name evidence="1" type="ORF">CGZ92_05815</name>
</gene>
<evidence type="ECO:0000313" key="1">
    <source>
        <dbReference type="EMBL" id="OYN87783.1"/>
    </source>
</evidence>
<reference evidence="1 2" key="1">
    <citation type="submission" date="2017-07" db="EMBL/GenBank/DDBJ databases">
        <title>Draft whole genome sequences of clinical Proprionibacteriaceae strains.</title>
        <authorList>
            <person name="Bernier A.-M."/>
            <person name="Bernard K."/>
            <person name="Domingo M.-C."/>
        </authorList>
    </citation>
    <scope>NUCLEOTIDE SEQUENCE [LARGE SCALE GENOMIC DNA]</scope>
    <source>
        <strain evidence="1 2">NML 160184</strain>
    </source>
</reference>
<dbReference type="EMBL" id="NMVI01000015">
    <property type="protein sequence ID" value="OYN87783.1"/>
    <property type="molecule type" value="Genomic_DNA"/>
</dbReference>
<comment type="caution">
    <text evidence="1">The sequence shown here is derived from an EMBL/GenBank/DDBJ whole genome shotgun (WGS) entry which is preliminary data.</text>
</comment>